<proteinExistence type="predicted"/>
<evidence type="ECO:0000313" key="1">
    <source>
        <dbReference type="EMBL" id="KAH7964759.1"/>
    </source>
</evidence>
<name>A0ACB8D9K1_DERSI</name>
<comment type="caution">
    <text evidence="1">The sequence shown here is derived from an EMBL/GenBank/DDBJ whole genome shotgun (WGS) entry which is preliminary data.</text>
</comment>
<sequence>MGICNKKPEEEDIETGLTRTDTRLLRKTWHYYCVDNRDYAVIIFLSFFIKSRGALQLFRRFRDKPLGKLPEDPQFRAHAIAVSFQLTSMVDTADDAVLLEALIRKNAVAHTERHGVMPDHFRMLGNTVVEVLHARNERRMTPTAVRAWEKLFEYMARITKQVYEEEKVQIKSVDIEGFTRELDADVKEGATGGRASNSGTPQSRGKRSPKASKPAAKSSRVTASLSKADVMSTLAARFC</sequence>
<evidence type="ECO:0000313" key="2">
    <source>
        <dbReference type="Proteomes" id="UP000821865"/>
    </source>
</evidence>
<accession>A0ACB8D9K1</accession>
<dbReference type="Proteomes" id="UP000821865">
    <property type="component" value="Chromosome 2"/>
</dbReference>
<reference evidence="1" key="1">
    <citation type="submission" date="2020-05" db="EMBL/GenBank/DDBJ databases">
        <title>Large-scale comparative analyses of tick genomes elucidate their genetic diversity and vector capacities.</title>
        <authorList>
            <person name="Jia N."/>
            <person name="Wang J."/>
            <person name="Shi W."/>
            <person name="Du L."/>
            <person name="Sun Y."/>
            <person name="Zhan W."/>
            <person name="Jiang J."/>
            <person name="Wang Q."/>
            <person name="Zhang B."/>
            <person name="Ji P."/>
            <person name="Sakyi L.B."/>
            <person name="Cui X."/>
            <person name="Yuan T."/>
            <person name="Jiang B."/>
            <person name="Yang W."/>
            <person name="Lam T.T.-Y."/>
            <person name="Chang Q."/>
            <person name="Ding S."/>
            <person name="Wang X."/>
            <person name="Zhu J."/>
            <person name="Ruan X."/>
            <person name="Zhao L."/>
            <person name="Wei J."/>
            <person name="Que T."/>
            <person name="Du C."/>
            <person name="Cheng J."/>
            <person name="Dai P."/>
            <person name="Han X."/>
            <person name="Huang E."/>
            <person name="Gao Y."/>
            <person name="Liu J."/>
            <person name="Shao H."/>
            <person name="Ye R."/>
            <person name="Li L."/>
            <person name="Wei W."/>
            <person name="Wang X."/>
            <person name="Wang C."/>
            <person name="Yang T."/>
            <person name="Huo Q."/>
            <person name="Li W."/>
            <person name="Guo W."/>
            <person name="Chen H."/>
            <person name="Zhou L."/>
            <person name="Ni X."/>
            <person name="Tian J."/>
            <person name="Zhou Y."/>
            <person name="Sheng Y."/>
            <person name="Liu T."/>
            <person name="Pan Y."/>
            <person name="Xia L."/>
            <person name="Li J."/>
            <person name="Zhao F."/>
            <person name="Cao W."/>
        </authorList>
    </citation>
    <scope>NUCLEOTIDE SEQUENCE</scope>
    <source>
        <strain evidence="1">Dsil-2018</strain>
    </source>
</reference>
<organism evidence="1 2">
    <name type="scientific">Dermacentor silvarum</name>
    <name type="common">Tick</name>
    <dbReference type="NCBI Taxonomy" id="543639"/>
    <lineage>
        <taxon>Eukaryota</taxon>
        <taxon>Metazoa</taxon>
        <taxon>Ecdysozoa</taxon>
        <taxon>Arthropoda</taxon>
        <taxon>Chelicerata</taxon>
        <taxon>Arachnida</taxon>
        <taxon>Acari</taxon>
        <taxon>Parasitiformes</taxon>
        <taxon>Ixodida</taxon>
        <taxon>Ixodoidea</taxon>
        <taxon>Ixodidae</taxon>
        <taxon>Rhipicephalinae</taxon>
        <taxon>Dermacentor</taxon>
    </lineage>
</organism>
<protein>
    <submittedName>
        <fullName evidence="1">Uncharacterized protein</fullName>
    </submittedName>
</protein>
<gene>
    <name evidence="1" type="ORF">HPB49_001208</name>
</gene>
<dbReference type="EMBL" id="CM023471">
    <property type="protein sequence ID" value="KAH7964759.1"/>
    <property type="molecule type" value="Genomic_DNA"/>
</dbReference>
<keyword evidence="2" id="KW-1185">Reference proteome</keyword>